<dbReference type="PROSITE" id="PS50195">
    <property type="entry name" value="PX"/>
    <property type="match status" value="1"/>
</dbReference>
<dbReference type="AlphaFoldDB" id="A0AAU9K4E6"/>
<sequence>MEPFRSPDQRRLYDNSYPVVEDSKLSYEKLQKYQLANHQPENEVEITLSNPLIKDSLLKYVVYSINGKDKTGTFEAYRRYKDFEALRTLLIRHWPGCVIPKIPPKQTLGNLEGDFIEQRRKLLEAFLVRVANTSYLHQSEEFHMFLRGPNEYHKAIANFRRPTYDQLAATYQSIFPSFAEFQVTDSIQKELEEAFKYFQQGQITLEIFHGKSKMCVDYFGYYKNELFGMFQGLKGINSQYLESKNEIQFDLLESKENPYGELLDWIRVEILDMGGMVEAFKKKKEYERIKEKIAERIDEERKKLLNLQLDKKTVMQILVRKPKEYYTDKISKTIQDLETELRSINTINNIIAGRLMQIEIPRFRKSKTVVYESVIRNLTSSSSNQLEFIIAQTRKVEESLN</sequence>
<feature type="domain" description="PX" evidence="2">
    <location>
        <begin position="41"/>
        <end position="153"/>
    </location>
</feature>
<dbReference type="EMBL" id="CAJZBQ010000056">
    <property type="protein sequence ID" value="CAG9333379.1"/>
    <property type="molecule type" value="Genomic_DNA"/>
</dbReference>
<dbReference type="InterPro" id="IPR036871">
    <property type="entry name" value="PX_dom_sf"/>
</dbReference>
<comment type="caution">
    <text evidence="3">The sequence shown here is derived from an EMBL/GenBank/DDBJ whole genome shotgun (WGS) entry which is preliminary data.</text>
</comment>
<dbReference type="GO" id="GO:0035091">
    <property type="term" value="F:phosphatidylinositol binding"/>
    <property type="evidence" value="ECO:0007669"/>
    <property type="project" value="InterPro"/>
</dbReference>
<accession>A0AAU9K4E6</accession>
<evidence type="ECO:0000313" key="4">
    <source>
        <dbReference type="Proteomes" id="UP001162131"/>
    </source>
</evidence>
<proteinExistence type="predicted"/>
<evidence type="ECO:0000259" key="2">
    <source>
        <dbReference type="PROSITE" id="PS50195"/>
    </source>
</evidence>
<protein>
    <recommendedName>
        <fullName evidence="2">PX domain-containing protein</fullName>
    </recommendedName>
</protein>
<dbReference type="PANTHER" id="PTHR10555:SF170">
    <property type="entry name" value="FI18122P1"/>
    <property type="match status" value="1"/>
</dbReference>
<evidence type="ECO:0000256" key="1">
    <source>
        <dbReference type="SAM" id="Coils"/>
    </source>
</evidence>
<dbReference type="SUPFAM" id="SSF64268">
    <property type="entry name" value="PX domain"/>
    <property type="match status" value="1"/>
</dbReference>
<dbReference type="Pfam" id="PF00787">
    <property type="entry name" value="PX"/>
    <property type="match status" value="1"/>
</dbReference>
<keyword evidence="1" id="KW-0175">Coiled coil</keyword>
<dbReference type="Proteomes" id="UP001162131">
    <property type="component" value="Unassembled WGS sequence"/>
</dbReference>
<dbReference type="PANTHER" id="PTHR10555">
    <property type="entry name" value="SORTING NEXIN"/>
    <property type="match status" value="1"/>
</dbReference>
<gene>
    <name evidence="3" type="ORF">BSTOLATCC_MIC58192</name>
</gene>
<evidence type="ECO:0000313" key="3">
    <source>
        <dbReference type="EMBL" id="CAG9333379.1"/>
    </source>
</evidence>
<dbReference type="Gene3D" id="3.30.1520.10">
    <property type="entry name" value="Phox-like domain"/>
    <property type="match status" value="1"/>
</dbReference>
<keyword evidence="4" id="KW-1185">Reference proteome</keyword>
<dbReference type="InterPro" id="IPR001683">
    <property type="entry name" value="PX_dom"/>
</dbReference>
<name>A0AAU9K4E6_9CILI</name>
<feature type="coiled-coil region" evidence="1">
    <location>
        <begin position="283"/>
        <end position="310"/>
    </location>
</feature>
<organism evidence="3 4">
    <name type="scientific">Blepharisma stoltei</name>
    <dbReference type="NCBI Taxonomy" id="1481888"/>
    <lineage>
        <taxon>Eukaryota</taxon>
        <taxon>Sar</taxon>
        <taxon>Alveolata</taxon>
        <taxon>Ciliophora</taxon>
        <taxon>Postciliodesmatophora</taxon>
        <taxon>Heterotrichea</taxon>
        <taxon>Heterotrichida</taxon>
        <taxon>Blepharismidae</taxon>
        <taxon>Blepharisma</taxon>
    </lineage>
</organism>
<reference evidence="3" key="1">
    <citation type="submission" date="2021-09" db="EMBL/GenBank/DDBJ databases">
        <authorList>
            <consortium name="AG Swart"/>
            <person name="Singh M."/>
            <person name="Singh A."/>
            <person name="Seah K."/>
            <person name="Emmerich C."/>
        </authorList>
    </citation>
    <scope>NUCLEOTIDE SEQUENCE</scope>
    <source>
        <strain evidence="3">ATCC30299</strain>
    </source>
</reference>
<dbReference type="SMART" id="SM00312">
    <property type="entry name" value="PX"/>
    <property type="match status" value="1"/>
</dbReference>
<dbReference type="GO" id="GO:0005768">
    <property type="term" value="C:endosome"/>
    <property type="evidence" value="ECO:0007669"/>
    <property type="project" value="TreeGrafter"/>
</dbReference>